<dbReference type="SUPFAM" id="SSF50022">
    <property type="entry name" value="ISP domain"/>
    <property type="match status" value="1"/>
</dbReference>
<name>A0A538TZS6_UNCEI</name>
<comment type="caution">
    <text evidence="1">The sequence shown here is derived from an EMBL/GenBank/DDBJ whole genome shotgun (WGS) entry which is preliminary data.</text>
</comment>
<evidence type="ECO:0000313" key="2">
    <source>
        <dbReference type="Proteomes" id="UP000319771"/>
    </source>
</evidence>
<protein>
    <submittedName>
        <fullName evidence="1">Rieske (2Fe-2S) protein</fullName>
    </submittedName>
</protein>
<dbReference type="EMBL" id="VBPB01000351">
    <property type="protein sequence ID" value="TMQ69019.1"/>
    <property type="molecule type" value="Genomic_DNA"/>
</dbReference>
<feature type="non-terminal residue" evidence="1">
    <location>
        <position position="66"/>
    </location>
</feature>
<dbReference type="Proteomes" id="UP000319771">
    <property type="component" value="Unassembled WGS sequence"/>
</dbReference>
<gene>
    <name evidence="1" type="ORF">E6K81_15840</name>
</gene>
<accession>A0A538TZS6</accession>
<evidence type="ECO:0000313" key="1">
    <source>
        <dbReference type="EMBL" id="TMQ69019.1"/>
    </source>
</evidence>
<dbReference type="GO" id="GO:0051537">
    <property type="term" value="F:2 iron, 2 sulfur cluster binding"/>
    <property type="evidence" value="ECO:0007669"/>
    <property type="project" value="InterPro"/>
</dbReference>
<dbReference type="AlphaFoldDB" id="A0A538TZS6"/>
<dbReference type="InterPro" id="IPR036922">
    <property type="entry name" value="Rieske_2Fe-2S_sf"/>
</dbReference>
<proteinExistence type="predicted"/>
<sequence>MTPVRILADARRLREGDGARFVIVLDGVSRDAFAVRHRGAVHAYVNSCRHQSLPLDFGDARFFDEA</sequence>
<reference evidence="1 2" key="1">
    <citation type="journal article" date="2019" name="Nat. Microbiol.">
        <title>Mediterranean grassland soil C-N compound turnover is dependent on rainfall and depth, and is mediated by genomically divergent microorganisms.</title>
        <authorList>
            <person name="Diamond S."/>
            <person name="Andeer P.F."/>
            <person name="Li Z."/>
            <person name="Crits-Christoph A."/>
            <person name="Burstein D."/>
            <person name="Anantharaman K."/>
            <person name="Lane K.R."/>
            <person name="Thomas B.C."/>
            <person name="Pan C."/>
            <person name="Northen T.R."/>
            <person name="Banfield J.F."/>
        </authorList>
    </citation>
    <scope>NUCLEOTIDE SEQUENCE [LARGE SCALE GENOMIC DNA]</scope>
    <source>
        <strain evidence="1">WS_11</strain>
    </source>
</reference>
<organism evidence="1 2">
    <name type="scientific">Eiseniibacteriota bacterium</name>
    <dbReference type="NCBI Taxonomy" id="2212470"/>
    <lineage>
        <taxon>Bacteria</taxon>
        <taxon>Candidatus Eiseniibacteriota</taxon>
    </lineage>
</organism>